<keyword evidence="1" id="KW-0812">Transmembrane</keyword>
<evidence type="ECO:0000313" key="3">
    <source>
        <dbReference type="EMBL" id="GEK14660.1"/>
    </source>
</evidence>
<reference evidence="3 4" key="1">
    <citation type="submission" date="2019-07" db="EMBL/GenBank/DDBJ databases">
        <title>Whole genome shotgun sequence of Aliivibrio fischeri NBRC 101058.</title>
        <authorList>
            <person name="Hosoyama A."/>
            <person name="Uohara A."/>
            <person name="Ohji S."/>
            <person name="Ichikawa N."/>
        </authorList>
    </citation>
    <scope>NUCLEOTIDE SEQUENCE [LARGE SCALE GENOMIC DNA]</scope>
    <source>
        <strain evidence="3 4">NBRC 101058</strain>
    </source>
</reference>
<gene>
    <name evidence="3" type="ORF">AFI02nite_26960</name>
</gene>
<evidence type="ECO:0000313" key="4">
    <source>
        <dbReference type="Proteomes" id="UP000321787"/>
    </source>
</evidence>
<dbReference type="RefSeq" id="WP_146865043.1">
    <property type="nucleotide sequence ID" value="NZ_BJTZ01000018.1"/>
</dbReference>
<dbReference type="NCBIfam" id="NF033631">
    <property type="entry name" value="SLATT_5"/>
    <property type="match status" value="1"/>
</dbReference>
<feature type="transmembrane region" description="Helical" evidence="1">
    <location>
        <begin position="68"/>
        <end position="89"/>
    </location>
</feature>
<dbReference type="EMBL" id="BJTZ01000018">
    <property type="protein sequence ID" value="GEK14660.1"/>
    <property type="molecule type" value="Genomic_DNA"/>
</dbReference>
<dbReference type="InterPro" id="IPR041115">
    <property type="entry name" value="SLATT_5"/>
</dbReference>
<organism evidence="3 4">
    <name type="scientific">Aliivibrio fischeri</name>
    <name type="common">Vibrio fischeri</name>
    <dbReference type="NCBI Taxonomy" id="668"/>
    <lineage>
        <taxon>Bacteria</taxon>
        <taxon>Pseudomonadati</taxon>
        <taxon>Pseudomonadota</taxon>
        <taxon>Gammaproteobacteria</taxon>
        <taxon>Vibrionales</taxon>
        <taxon>Vibrionaceae</taxon>
        <taxon>Aliivibrio</taxon>
    </lineage>
</organism>
<dbReference type="AlphaFoldDB" id="A0A510UN10"/>
<feature type="transmembrane region" description="Helical" evidence="1">
    <location>
        <begin position="35"/>
        <end position="56"/>
    </location>
</feature>
<proteinExistence type="predicted"/>
<dbReference type="Proteomes" id="UP000321787">
    <property type="component" value="Unassembled WGS sequence"/>
</dbReference>
<keyword evidence="1" id="KW-0472">Membrane</keyword>
<feature type="domain" description="SMODS and SLOG-associating 2TM effector" evidence="2">
    <location>
        <begin position="7"/>
        <end position="185"/>
    </location>
</feature>
<evidence type="ECO:0000259" key="2">
    <source>
        <dbReference type="Pfam" id="PF18160"/>
    </source>
</evidence>
<protein>
    <recommendedName>
        <fullName evidence="2">SMODS and SLOG-associating 2TM effector domain-containing protein</fullName>
    </recommendedName>
</protein>
<accession>A0A510UN10</accession>
<comment type="caution">
    <text evidence="3">The sequence shown here is derived from an EMBL/GenBank/DDBJ whole genome shotgun (WGS) entry which is preliminary data.</text>
</comment>
<keyword evidence="1" id="KW-1133">Transmembrane helix</keyword>
<dbReference type="Pfam" id="PF18160">
    <property type="entry name" value="SLATT_5"/>
    <property type="match status" value="1"/>
</dbReference>
<name>A0A510UN10_ALIFS</name>
<sequence length="191" mass="22493">MSDKDLAFLKSLEDQIWFTRKARIRTSERLLSNKFHSNLILVWYSFFSFSLSIYLIKEPKLFGDNADVIMTILTGAVFTLSLFVPQLNLTTRYEDIKKNYILMQGLLFKLKFCKTESQLEKINNRYLRLLHAVENHTNLDLLYFLNYESGSNCTMKISVKDWILLQCYIVIRITLITLIYSAPIVFLVCYL</sequence>
<feature type="transmembrane region" description="Helical" evidence="1">
    <location>
        <begin position="162"/>
        <end position="188"/>
    </location>
</feature>
<evidence type="ECO:0000256" key="1">
    <source>
        <dbReference type="SAM" id="Phobius"/>
    </source>
</evidence>